<reference evidence="1 2" key="1">
    <citation type="submission" date="2020-09" db="EMBL/GenBank/DDBJ databases">
        <title>novel species in genus Nocardioides.</title>
        <authorList>
            <person name="Zhang G."/>
        </authorList>
    </citation>
    <scope>NUCLEOTIDE SEQUENCE [LARGE SCALE GENOMIC DNA]</scope>
    <source>
        <strain evidence="1 2">19197</strain>
    </source>
</reference>
<dbReference type="Proteomes" id="UP000649289">
    <property type="component" value="Unassembled WGS sequence"/>
</dbReference>
<organism evidence="1 2">
    <name type="scientific">Nocardioides hwasunensis</name>
    <dbReference type="NCBI Taxonomy" id="397258"/>
    <lineage>
        <taxon>Bacteria</taxon>
        <taxon>Bacillati</taxon>
        <taxon>Actinomycetota</taxon>
        <taxon>Actinomycetes</taxon>
        <taxon>Propionibacteriales</taxon>
        <taxon>Nocardioidaceae</taxon>
        <taxon>Nocardioides</taxon>
    </lineage>
</organism>
<dbReference type="InterPro" id="IPR032710">
    <property type="entry name" value="NTF2-like_dom_sf"/>
</dbReference>
<keyword evidence="2" id="KW-1185">Reference proteome</keyword>
<protein>
    <submittedName>
        <fullName evidence="1">Nuclear transport factor 2 family protein</fullName>
    </submittedName>
</protein>
<evidence type="ECO:0000313" key="1">
    <source>
        <dbReference type="EMBL" id="MBD3914756.1"/>
    </source>
</evidence>
<comment type="caution">
    <text evidence="1">The sequence shown here is derived from an EMBL/GenBank/DDBJ whole genome shotgun (WGS) entry which is preliminary data.</text>
</comment>
<sequence>MDDNTAFAWDALPDVVASYLRAHVSQDFATAVTYLPEDVTVTDNGEVLEGRDETFEVFDQSAQDYEVQTTLGSVSRPADDVWEVGTHLSGNFPGGEVDLRMVFTLVDDVIRRLDITV</sequence>
<dbReference type="EMBL" id="JACXYY010000003">
    <property type="protein sequence ID" value="MBD3914756.1"/>
    <property type="molecule type" value="Genomic_DNA"/>
</dbReference>
<gene>
    <name evidence="1" type="ORF">IEZ25_09035</name>
</gene>
<dbReference type="Gene3D" id="3.10.450.50">
    <property type="match status" value="1"/>
</dbReference>
<name>A0ABR8MF80_9ACTN</name>
<dbReference type="SUPFAM" id="SSF54427">
    <property type="entry name" value="NTF2-like"/>
    <property type="match status" value="1"/>
</dbReference>
<evidence type="ECO:0000313" key="2">
    <source>
        <dbReference type="Proteomes" id="UP000649289"/>
    </source>
</evidence>
<dbReference type="RefSeq" id="WP_191199061.1">
    <property type="nucleotide sequence ID" value="NZ_BAAAPA010000004.1"/>
</dbReference>
<proteinExistence type="predicted"/>
<accession>A0ABR8MF80</accession>